<keyword evidence="1 4" id="KW-0812">Transmembrane</keyword>
<name>A0A1Z4M2V0_9CYAN</name>
<dbReference type="EMBL" id="AP018229">
    <property type="protein sequence ID" value="BAY87800.1"/>
    <property type="molecule type" value="Genomic_DNA"/>
</dbReference>
<evidence type="ECO:0000256" key="1">
    <source>
        <dbReference type="ARBA" id="ARBA00022692"/>
    </source>
</evidence>
<geneLocation type="plasmid" evidence="6">
    <name>Plasmid2 dna</name>
</geneLocation>
<keyword evidence="5" id="KW-0614">Plasmid</keyword>
<evidence type="ECO:0000313" key="5">
    <source>
        <dbReference type="EMBL" id="BAY87800.1"/>
    </source>
</evidence>
<feature type="transmembrane region" description="Helical" evidence="4">
    <location>
        <begin position="63"/>
        <end position="84"/>
    </location>
</feature>
<feature type="transmembrane region" description="Helical" evidence="4">
    <location>
        <begin position="259"/>
        <end position="282"/>
    </location>
</feature>
<feature type="transmembrane region" description="Helical" evidence="4">
    <location>
        <begin position="326"/>
        <end position="345"/>
    </location>
</feature>
<sequence length="372" mass="40316">MATGAVKASSTLLVINERTFMPGAAEVAEHSHWAGELVSLFFKDGWAEIANGQSHIFEATVKVSLFLATILVAFWAIPWVNTIVNEGYSTKTIDELFYPLLIIFMLALNNGALLSSTCVVFYNTANYIDSKILAETVNGIRIGEAIQKVNLDQAHYEILTQKIEQCQQLSMNEKNQNGVDLRTDCINSAFKEVTETYANSAKNANQGEGETVDNWFDAQKVTEFFNKAVASLGKGLLDSVNYHILLVVRMILMGFQMAFVFLIEIAAIVNVYISPIFLALSLLPGQAKLINAWFAGWVALGLMKVSYTITVGIAATAAAKNFDSNVLWLPILQAIFSPILAGAIAAGGGLALFNSLTSIGAGGIRLLMKGKA</sequence>
<feature type="transmembrane region" description="Helical" evidence="4">
    <location>
        <begin position="96"/>
        <end position="122"/>
    </location>
</feature>
<evidence type="ECO:0000256" key="4">
    <source>
        <dbReference type="SAM" id="Phobius"/>
    </source>
</evidence>
<dbReference type="Proteomes" id="UP000218418">
    <property type="component" value="Plasmid plasmid2"/>
</dbReference>
<dbReference type="AlphaFoldDB" id="A0A1Z4M2V0"/>
<keyword evidence="2 4" id="KW-1133">Transmembrane helix</keyword>
<organism evidence="5 6">
    <name type="scientific">Calothrix parasitica NIES-267</name>
    <dbReference type="NCBI Taxonomy" id="1973488"/>
    <lineage>
        <taxon>Bacteria</taxon>
        <taxon>Bacillati</taxon>
        <taxon>Cyanobacteriota</taxon>
        <taxon>Cyanophyceae</taxon>
        <taxon>Nostocales</taxon>
        <taxon>Calotrichaceae</taxon>
        <taxon>Calothrix</taxon>
    </lineage>
</organism>
<evidence type="ECO:0000313" key="6">
    <source>
        <dbReference type="Proteomes" id="UP000218418"/>
    </source>
</evidence>
<keyword evidence="6" id="KW-1185">Reference proteome</keyword>
<accession>A0A1Z4M2V0</accession>
<keyword evidence="3 4" id="KW-0472">Membrane</keyword>
<reference evidence="5 6" key="1">
    <citation type="submission" date="2017-06" db="EMBL/GenBank/DDBJ databases">
        <title>Genome sequencing of cyanobaciteial culture collection at National Institute for Environmental Studies (NIES).</title>
        <authorList>
            <person name="Hirose Y."/>
            <person name="Shimura Y."/>
            <person name="Fujisawa T."/>
            <person name="Nakamura Y."/>
            <person name="Kawachi M."/>
        </authorList>
    </citation>
    <scope>NUCLEOTIDE SEQUENCE [LARGE SCALE GENOMIC DNA]</scope>
    <source>
        <strain evidence="5 6">NIES-267</strain>
        <plasmid evidence="6">Plasmid2 dna</plasmid>
    </source>
</reference>
<dbReference type="GO" id="GO:0030255">
    <property type="term" value="P:protein secretion by the type IV secretion system"/>
    <property type="evidence" value="ECO:0007669"/>
    <property type="project" value="InterPro"/>
</dbReference>
<evidence type="ECO:0000256" key="2">
    <source>
        <dbReference type="ARBA" id="ARBA00022989"/>
    </source>
</evidence>
<gene>
    <name evidence="5" type="ORF">NIES267_73240</name>
</gene>
<dbReference type="InterPro" id="IPR007688">
    <property type="entry name" value="Conjugal_tfr_TrbL/VirB6"/>
</dbReference>
<protein>
    <submittedName>
        <fullName evidence="5">Uncharacterized protein</fullName>
    </submittedName>
</protein>
<feature type="transmembrane region" description="Helical" evidence="4">
    <location>
        <begin position="294"/>
        <end position="319"/>
    </location>
</feature>
<dbReference type="Pfam" id="PF04610">
    <property type="entry name" value="TrbL"/>
    <property type="match status" value="1"/>
</dbReference>
<evidence type="ECO:0000256" key="3">
    <source>
        <dbReference type="ARBA" id="ARBA00023136"/>
    </source>
</evidence>
<proteinExistence type="predicted"/>